<dbReference type="Proteomes" id="UP000652198">
    <property type="component" value="Unassembled WGS sequence"/>
</dbReference>
<feature type="transmembrane region" description="Helical" evidence="1">
    <location>
        <begin position="29"/>
        <end position="47"/>
    </location>
</feature>
<reference evidence="2 3" key="1">
    <citation type="submission" date="2019-11" db="EMBL/GenBank/DDBJ databases">
        <title>Metabolism of dissolved organic matter in forest soils.</title>
        <authorList>
            <person name="Cyle K.T."/>
            <person name="Wilhelm R.C."/>
            <person name="Martinez C.E."/>
        </authorList>
    </citation>
    <scope>NUCLEOTIDE SEQUENCE [LARGE SCALE GENOMIC DNA]</scope>
    <source>
        <strain evidence="2 3">1N</strain>
    </source>
</reference>
<evidence type="ECO:0000313" key="3">
    <source>
        <dbReference type="Proteomes" id="UP000652198"/>
    </source>
</evidence>
<keyword evidence="1" id="KW-0812">Transmembrane</keyword>
<sequence>MLTSEDLYESQHWRELDLRDKLDSRLQSSLTLVTAIIGALSFLLTNVDTQHQHGPVDYVFFTLLGITFTLLFLSGFYFFRSSVGSLFHRNTYKTLPVSTELEKYKLGWDAAIAKSPEAARAGGITSADEVKKLLIKNYLERQETNAEINDKRAKNISNINLLVVVEALLTAAAFSAFYLGGLNKADLSKTQDIKITAPIDIRSMPSTQPDQCFFWFAPTQYFHGAQTSKRHVNRRLCAP</sequence>
<keyword evidence="3" id="KW-1185">Reference proteome</keyword>
<keyword evidence="1" id="KW-1133">Transmembrane helix</keyword>
<dbReference type="EMBL" id="WOEY01000083">
    <property type="protein sequence ID" value="NPT43711.1"/>
    <property type="molecule type" value="Genomic_DNA"/>
</dbReference>
<feature type="transmembrane region" description="Helical" evidence="1">
    <location>
        <begin position="59"/>
        <end position="79"/>
    </location>
</feature>
<gene>
    <name evidence="2" type="ORF">GNZ12_20855</name>
</gene>
<evidence type="ECO:0008006" key="4">
    <source>
        <dbReference type="Google" id="ProtNLM"/>
    </source>
</evidence>
<organism evidence="2 3">
    <name type="scientific">Paraburkholderia solitsugae</name>
    <dbReference type="NCBI Taxonomy" id="2675748"/>
    <lineage>
        <taxon>Bacteria</taxon>
        <taxon>Pseudomonadati</taxon>
        <taxon>Pseudomonadota</taxon>
        <taxon>Betaproteobacteria</taxon>
        <taxon>Burkholderiales</taxon>
        <taxon>Burkholderiaceae</taxon>
        <taxon>Paraburkholderia</taxon>
    </lineage>
</organism>
<dbReference type="RefSeq" id="WP_172313225.1">
    <property type="nucleotide sequence ID" value="NZ_WOEY01000083.1"/>
</dbReference>
<name>A0ABX2BUD6_9BURK</name>
<keyword evidence="1" id="KW-0472">Membrane</keyword>
<feature type="transmembrane region" description="Helical" evidence="1">
    <location>
        <begin position="159"/>
        <end position="179"/>
    </location>
</feature>
<accession>A0ABX2BUD6</accession>
<evidence type="ECO:0000256" key="1">
    <source>
        <dbReference type="SAM" id="Phobius"/>
    </source>
</evidence>
<evidence type="ECO:0000313" key="2">
    <source>
        <dbReference type="EMBL" id="NPT43711.1"/>
    </source>
</evidence>
<comment type="caution">
    <text evidence="2">The sequence shown here is derived from an EMBL/GenBank/DDBJ whole genome shotgun (WGS) entry which is preliminary data.</text>
</comment>
<protein>
    <recommendedName>
        <fullName evidence="4">SMODS and SLOG-associating 2TM effector domain-containing protein</fullName>
    </recommendedName>
</protein>
<proteinExistence type="predicted"/>